<dbReference type="Proteomes" id="UP000288216">
    <property type="component" value="Unassembled WGS sequence"/>
</dbReference>
<keyword evidence="2" id="KW-1185">Reference proteome</keyword>
<feature type="non-terminal residue" evidence="1">
    <location>
        <position position="1"/>
    </location>
</feature>
<reference evidence="1 2" key="1">
    <citation type="journal article" date="2018" name="Nat. Ecol. Evol.">
        <title>Shark genomes provide insights into elasmobranch evolution and the origin of vertebrates.</title>
        <authorList>
            <person name="Hara Y"/>
            <person name="Yamaguchi K"/>
            <person name="Onimaru K"/>
            <person name="Kadota M"/>
            <person name="Koyanagi M"/>
            <person name="Keeley SD"/>
            <person name="Tatsumi K"/>
            <person name="Tanaka K"/>
            <person name="Motone F"/>
            <person name="Kageyama Y"/>
            <person name="Nozu R"/>
            <person name="Adachi N"/>
            <person name="Nishimura O"/>
            <person name="Nakagawa R"/>
            <person name="Tanegashima C"/>
            <person name="Kiyatake I"/>
            <person name="Matsumoto R"/>
            <person name="Murakumo K"/>
            <person name="Nishida K"/>
            <person name="Terakita A"/>
            <person name="Kuratani S"/>
            <person name="Sato K"/>
            <person name="Hyodo S Kuraku.S."/>
        </authorList>
    </citation>
    <scope>NUCLEOTIDE SEQUENCE [LARGE SCALE GENOMIC DNA]</scope>
</reference>
<gene>
    <name evidence="1" type="ORF">scyTo_0013356</name>
</gene>
<name>A0A401NUJ5_SCYTO</name>
<comment type="caution">
    <text evidence="1">The sequence shown here is derived from an EMBL/GenBank/DDBJ whole genome shotgun (WGS) entry which is preliminary data.</text>
</comment>
<evidence type="ECO:0000313" key="2">
    <source>
        <dbReference type="Proteomes" id="UP000288216"/>
    </source>
</evidence>
<protein>
    <submittedName>
        <fullName evidence="1">Uncharacterized protein</fullName>
    </submittedName>
</protein>
<dbReference type="EMBL" id="BFAA01006783">
    <property type="protein sequence ID" value="GCB64561.1"/>
    <property type="molecule type" value="Genomic_DNA"/>
</dbReference>
<dbReference type="AlphaFoldDB" id="A0A401NUJ5"/>
<organism evidence="1 2">
    <name type="scientific">Scyliorhinus torazame</name>
    <name type="common">Cloudy catshark</name>
    <name type="synonym">Catulus torazame</name>
    <dbReference type="NCBI Taxonomy" id="75743"/>
    <lineage>
        <taxon>Eukaryota</taxon>
        <taxon>Metazoa</taxon>
        <taxon>Chordata</taxon>
        <taxon>Craniata</taxon>
        <taxon>Vertebrata</taxon>
        <taxon>Chondrichthyes</taxon>
        <taxon>Elasmobranchii</taxon>
        <taxon>Galeomorphii</taxon>
        <taxon>Galeoidea</taxon>
        <taxon>Carcharhiniformes</taxon>
        <taxon>Scyliorhinidae</taxon>
        <taxon>Scyliorhinus</taxon>
    </lineage>
</organism>
<sequence>SDEVEQKTTESKRKIINKLQLCLDTMSQHVTSVENYLVDYQKCAARDHEESLKDDLLTDLKFITESCKEMSSSL</sequence>
<proteinExistence type="predicted"/>
<accession>A0A401NUJ5</accession>
<dbReference type="STRING" id="75743.A0A401NUJ5"/>
<evidence type="ECO:0000313" key="1">
    <source>
        <dbReference type="EMBL" id="GCB64561.1"/>
    </source>
</evidence>